<sequence length="213" mass="25022">MQINWQDIDTVLLDMDGTLLDLHFDNHFWLEHIPRIWGEPRGMSAQEAKSHLAPLFEQHAGTLNWYCVDFWSDLLGVDIMHHKQEVAHKIAYRPSAKAFLQRCRDESDDVRLITNAHRKVLNLKIAHTKLDQYFHDMVCSHELSHPKEDEGFWHQLQNKKTFDPDRTLFLDDSEAVLEAADRYGIKHVYSIAQPDLSTERAMPSRFYMLDRLA</sequence>
<keyword evidence="2" id="KW-1185">Reference proteome</keyword>
<name>A0A918RZU3_9GAMM</name>
<dbReference type="RefSeq" id="WP_189402548.1">
    <property type="nucleotide sequence ID" value="NZ_BMXA01000007.1"/>
</dbReference>
<dbReference type="InterPro" id="IPR023214">
    <property type="entry name" value="HAD_sf"/>
</dbReference>
<proteinExistence type="predicted"/>
<reference evidence="1" key="1">
    <citation type="journal article" date="2014" name="Int. J. Syst. Evol. Microbiol.">
        <title>Complete genome sequence of Corynebacterium casei LMG S-19264T (=DSM 44701T), isolated from a smear-ripened cheese.</title>
        <authorList>
            <consortium name="US DOE Joint Genome Institute (JGI-PGF)"/>
            <person name="Walter F."/>
            <person name="Albersmeier A."/>
            <person name="Kalinowski J."/>
            <person name="Ruckert C."/>
        </authorList>
    </citation>
    <scope>NUCLEOTIDE SEQUENCE</scope>
    <source>
        <strain evidence="1">KCTC 12711</strain>
    </source>
</reference>
<dbReference type="NCBIfam" id="TIGR01509">
    <property type="entry name" value="HAD-SF-IA-v3"/>
    <property type="match status" value="1"/>
</dbReference>
<dbReference type="GO" id="GO:0016787">
    <property type="term" value="F:hydrolase activity"/>
    <property type="evidence" value="ECO:0007669"/>
    <property type="project" value="UniProtKB-KW"/>
</dbReference>
<dbReference type="NCBIfam" id="NF011564">
    <property type="entry name" value="PRK14988.1"/>
    <property type="match status" value="1"/>
</dbReference>
<dbReference type="AlphaFoldDB" id="A0A918RZU3"/>
<keyword evidence="1" id="KW-0378">Hydrolase</keyword>
<dbReference type="Gene3D" id="3.40.50.1000">
    <property type="entry name" value="HAD superfamily/HAD-like"/>
    <property type="match status" value="1"/>
</dbReference>
<gene>
    <name evidence="1" type="ORF">GCM10008090_30210</name>
</gene>
<comment type="caution">
    <text evidence="1">The sequence shown here is derived from an EMBL/GenBank/DDBJ whole genome shotgun (WGS) entry which is preliminary data.</text>
</comment>
<evidence type="ECO:0000313" key="1">
    <source>
        <dbReference type="EMBL" id="GHA18568.1"/>
    </source>
</evidence>
<dbReference type="Proteomes" id="UP000614811">
    <property type="component" value="Unassembled WGS sequence"/>
</dbReference>
<dbReference type="SUPFAM" id="SSF56784">
    <property type="entry name" value="HAD-like"/>
    <property type="match status" value="1"/>
</dbReference>
<evidence type="ECO:0000313" key="2">
    <source>
        <dbReference type="Proteomes" id="UP000614811"/>
    </source>
</evidence>
<dbReference type="InterPro" id="IPR041492">
    <property type="entry name" value="HAD_2"/>
</dbReference>
<reference evidence="1" key="2">
    <citation type="submission" date="2020-09" db="EMBL/GenBank/DDBJ databases">
        <authorList>
            <person name="Sun Q."/>
            <person name="Kim S."/>
        </authorList>
    </citation>
    <scope>NUCLEOTIDE SEQUENCE</scope>
    <source>
        <strain evidence="1">KCTC 12711</strain>
    </source>
</reference>
<dbReference type="CDD" id="cd01427">
    <property type="entry name" value="HAD_like"/>
    <property type="match status" value="1"/>
</dbReference>
<dbReference type="InterPro" id="IPR006439">
    <property type="entry name" value="HAD-SF_hydro_IA"/>
</dbReference>
<accession>A0A918RZU3</accession>
<organism evidence="1 2">
    <name type="scientific">Arenicella chitinivorans</name>
    <dbReference type="NCBI Taxonomy" id="1329800"/>
    <lineage>
        <taxon>Bacteria</taxon>
        <taxon>Pseudomonadati</taxon>
        <taxon>Pseudomonadota</taxon>
        <taxon>Gammaproteobacteria</taxon>
        <taxon>Arenicellales</taxon>
        <taxon>Arenicellaceae</taxon>
        <taxon>Arenicella</taxon>
    </lineage>
</organism>
<dbReference type="PANTHER" id="PTHR43611:SF3">
    <property type="entry name" value="FLAVIN MONONUCLEOTIDE HYDROLASE 1, CHLOROPLATIC"/>
    <property type="match status" value="1"/>
</dbReference>
<dbReference type="InterPro" id="IPR036412">
    <property type="entry name" value="HAD-like_sf"/>
</dbReference>
<protein>
    <submittedName>
        <fullName evidence="1">Hydrolase</fullName>
    </submittedName>
</protein>
<dbReference type="Pfam" id="PF13419">
    <property type="entry name" value="HAD_2"/>
    <property type="match status" value="1"/>
</dbReference>
<dbReference type="PANTHER" id="PTHR43611">
    <property type="entry name" value="ALPHA-D-GLUCOSE 1-PHOSPHATE PHOSPHATASE"/>
    <property type="match status" value="1"/>
</dbReference>
<dbReference type="EMBL" id="BMXA01000007">
    <property type="protein sequence ID" value="GHA18568.1"/>
    <property type="molecule type" value="Genomic_DNA"/>
</dbReference>